<name>A0A9R1UDK6_LACSA</name>
<accession>A0A9R1UDK6</accession>
<keyword evidence="2" id="KW-1185">Reference proteome</keyword>
<dbReference type="EMBL" id="NBSK02000009">
    <property type="protein sequence ID" value="KAJ0185174.1"/>
    <property type="molecule type" value="Genomic_DNA"/>
</dbReference>
<sequence length="167" mass="19073">MSKLRLSSTSFDPRVVYDGHPTLFTIKLHHRGEFIKFPGVNYIEGTVTYDDMMDIEEFSIHEMDVIMKSEVALALSISPEYNKKKDFIKDKPLSSCIKKLAMDDVVNVEVNEQNVDNEVHEGEENAINEVHAGEDNAENREMNEINDENVEMRDFAVDDGIKEYAVA</sequence>
<evidence type="ECO:0000313" key="2">
    <source>
        <dbReference type="Proteomes" id="UP000235145"/>
    </source>
</evidence>
<protein>
    <submittedName>
        <fullName evidence="1">Uncharacterized protein</fullName>
    </submittedName>
</protein>
<reference evidence="1 2" key="1">
    <citation type="journal article" date="2017" name="Nat. Commun.">
        <title>Genome assembly with in vitro proximity ligation data and whole-genome triplication in lettuce.</title>
        <authorList>
            <person name="Reyes-Chin-Wo S."/>
            <person name="Wang Z."/>
            <person name="Yang X."/>
            <person name="Kozik A."/>
            <person name="Arikit S."/>
            <person name="Song C."/>
            <person name="Xia L."/>
            <person name="Froenicke L."/>
            <person name="Lavelle D.O."/>
            <person name="Truco M.J."/>
            <person name="Xia R."/>
            <person name="Zhu S."/>
            <person name="Xu C."/>
            <person name="Xu H."/>
            <person name="Xu X."/>
            <person name="Cox K."/>
            <person name="Korf I."/>
            <person name="Meyers B.C."/>
            <person name="Michelmore R.W."/>
        </authorList>
    </citation>
    <scope>NUCLEOTIDE SEQUENCE [LARGE SCALE GENOMIC DNA]</scope>
    <source>
        <strain evidence="2">cv. Salinas</strain>
        <tissue evidence="1">Seedlings</tissue>
    </source>
</reference>
<comment type="caution">
    <text evidence="1">The sequence shown here is derived from an EMBL/GenBank/DDBJ whole genome shotgun (WGS) entry which is preliminary data.</text>
</comment>
<gene>
    <name evidence="1" type="ORF">LSAT_V11C900460370</name>
</gene>
<organism evidence="1 2">
    <name type="scientific">Lactuca sativa</name>
    <name type="common">Garden lettuce</name>
    <dbReference type="NCBI Taxonomy" id="4236"/>
    <lineage>
        <taxon>Eukaryota</taxon>
        <taxon>Viridiplantae</taxon>
        <taxon>Streptophyta</taxon>
        <taxon>Embryophyta</taxon>
        <taxon>Tracheophyta</taxon>
        <taxon>Spermatophyta</taxon>
        <taxon>Magnoliopsida</taxon>
        <taxon>eudicotyledons</taxon>
        <taxon>Gunneridae</taxon>
        <taxon>Pentapetalae</taxon>
        <taxon>asterids</taxon>
        <taxon>campanulids</taxon>
        <taxon>Asterales</taxon>
        <taxon>Asteraceae</taxon>
        <taxon>Cichorioideae</taxon>
        <taxon>Cichorieae</taxon>
        <taxon>Lactucinae</taxon>
        <taxon>Lactuca</taxon>
    </lineage>
</organism>
<dbReference type="Proteomes" id="UP000235145">
    <property type="component" value="Unassembled WGS sequence"/>
</dbReference>
<dbReference type="AlphaFoldDB" id="A0A9R1UDK6"/>
<proteinExistence type="predicted"/>
<evidence type="ECO:0000313" key="1">
    <source>
        <dbReference type="EMBL" id="KAJ0185174.1"/>
    </source>
</evidence>